<dbReference type="Pfam" id="PF00015">
    <property type="entry name" value="MCPsignal"/>
    <property type="match status" value="1"/>
</dbReference>
<evidence type="ECO:0000256" key="3">
    <source>
        <dbReference type="ARBA" id="ARBA00022692"/>
    </source>
</evidence>
<evidence type="ECO:0000256" key="2">
    <source>
        <dbReference type="ARBA" id="ARBA00022475"/>
    </source>
</evidence>
<dbReference type="STRING" id="656519.Halsa_0099"/>
<keyword evidence="4 11" id="KW-1133">Transmembrane helix</keyword>
<dbReference type="GO" id="GO:0007165">
    <property type="term" value="P:signal transduction"/>
    <property type="evidence" value="ECO:0007669"/>
    <property type="project" value="UniProtKB-KW"/>
</dbReference>
<comment type="similarity">
    <text evidence="7">Belongs to the methyl-accepting chemotaxis (MCP) protein family.</text>
</comment>
<feature type="compositionally biased region" description="Low complexity" evidence="10">
    <location>
        <begin position="532"/>
        <end position="554"/>
    </location>
</feature>
<evidence type="ECO:0000256" key="7">
    <source>
        <dbReference type="ARBA" id="ARBA00029447"/>
    </source>
</evidence>
<reference evidence="13 14" key="2">
    <citation type="journal article" date="2011" name="J. Bacteriol.">
        <title>Complete Genome Sequence of the Haloalkaliphilic, Hydrogen Producing Halanaerobium hydrogenoformans.</title>
        <authorList>
            <person name="Brown S.D."/>
            <person name="Begemann M.B."/>
            <person name="Mormile M.R."/>
            <person name="Wall J.D."/>
            <person name="Han C.S."/>
            <person name="Goodwin L.A."/>
            <person name="Pitluck S."/>
            <person name="Land M.L."/>
            <person name="Hauser L.J."/>
            <person name="Elias D.A."/>
        </authorList>
    </citation>
    <scope>NUCLEOTIDE SEQUENCE [LARGE SCALE GENOMIC DNA]</scope>
    <source>
        <strain evidence="14">sapolanicus</strain>
    </source>
</reference>
<evidence type="ECO:0000313" key="14">
    <source>
        <dbReference type="Proteomes" id="UP000007434"/>
    </source>
</evidence>
<dbReference type="PROSITE" id="PS50111">
    <property type="entry name" value="CHEMOTAXIS_TRANSDUC_2"/>
    <property type="match status" value="1"/>
</dbReference>
<keyword evidence="14" id="KW-1185">Reference proteome</keyword>
<dbReference type="SUPFAM" id="SSF58104">
    <property type="entry name" value="Methyl-accepting chemotaxis protein (MCP) signaling domain"/>
    <property type="match status" value="1"/>
</dbReference>
<evidence type="ECO:0000313" key="13">
    <source>
        <dbReference type="EMBL" id="ADQ13590.1"/>
    </source>
</evidence>
<dbReference type="RefSeq" id="WP_013404696.1">
    <property type="nucleotide sequence ID" value="NC_014654.1"/>
</dbReference>
<organism evidence="13 14">
    <name type="scientific">Halanaerobium hydrogeniformans</name>
    <name type="common">Halanaerobium sp. (strain sapolanicus)</name>
    <dbReference type="NCBI Taxonomy" id="656519"/>
    <lineage>
        <taxon>Bacteria</taxon>
        <taxon>Bacillati</taxon>
        <taxon>Bacillota</taxon>
        <taxon>Clostridia</taxon>
        <taxon>Halanaerobiales</taxon>
        <taxon>Halanaerobiaceae</taxon>
        <taxon>Halanaerobium</taxon>
    </lineage>
</organism>
<evidence type="ECO:0000259" key="12">
    <source>
        <dbReference type="PROSITE" id="PS50111"/>
    </source>
</evidence>
<dbReference type="InterPro" id="IPR033463">
    <property type="entry name" value="sCache_3"/>
</dbReference>
<feature type="region of interest" description="Disordered" evidence="10">
    <location>
        <begin position="530"/>
        <end position="554"/>
    </location>
</feature>
<keyword evidence="2" id="KW-1003">Cell membrane</keyword>
<keyword evidence="3 11" id="KW-0812">Transmembrane</keyword>
<feature type="coiled-coil region" evidence="9">
    <location>
        <begin position="308"/>
        <end position="335"/>
    </location>
</feature>
<accession>E4RNC2</accession>
<dbReference type="Proteomes" id="UP000007434">
    <property type="component" value="Chromosome"/>
</dbReference>
<dbReference type="eggNOG" id="COG0840">
    <property type="taxonomic scope" value="Bacteria"/>
</dbReference>
<evidence type="ECO:0000256" key="4">
    <source>
        <dbReference type="ARBA" id="ARBA00022989"/>
    </source>
</evidence>
<dbReference type="OrthoDB" id="9814363at2"/>
<dbReference type="InterPro" id="IPR004089">
    <property type="entry name" value="MCPsignal_dom"/>
</dbReference>
<evidence type="ECO:0000256" key="9">
    <source>
        <dbReference type="SAM" id="Coils"/>
    </source>
</evidence>
<dbReference type="CDD" id="cd11386">
    <property type="entry name" value="MCP_signal"/>
    <property type="match status" value="1"/>
</dbReference>
<dbReference type="AlphaFoldDB" id="E4RNC2"/>
<gene>
    <name evidence="13" type="ordered locus">Halsa_0099</name>
</gene>
<dbReference type="SUPFAM" id="SSF103190">
    <property type="entry name" value="Sensory domain-like"/>
    <property type="match status" value="1"/>
</dbReference>
<dbReference type="Gene3D" id="1.10.287.950">
    <property type="entry name" value="Methyl-accepting chemotaxis protein"/>
    <property type="match status" value="1"/>
</dbReference>
<feature type="domain" description="Methyl-accepting transducer" evidence="12">
    <location>
        <begin position="286"/>
        <end position="536"/>
    </location>
</feature>
<dbReference type="GO" id="GO:0006935">
    <property type="term" value="P:chemotaxis"/>
    <property type="evidence" value="ECO:0007669"/>
    <property type="project" value="InterPro"/>
</dbReference>
<dbReference type="InterPro" id="IPR029151">
    <property type="entry name" value="Sensor-like_sf"/>
</dbReference>
<protein>
    <submittedName>
        <fullName evidence="13">Methyl-accepting chemotaxis sensory transducer</fullName>
    </submittedName>
</protein>
<name>E4RNC2_HALHG</name>
<reference evidence="13 14" key="1">
    <citation type="submission" date="2010-11" db="EMBL/GenBank/DDBJ databases">
        <title>Complete sequence of Halanaerobium sp. sapolanicus.</title>
        <authorList>
            <consortium name="US DOE Joint Genome Institute"/>
            <person name="Lucas S."/>
            <person name="Copeland A."/>
            <person name="Lapidus A."/>
            <person name="Cheng J.-F."/>
            <person name="Bruce D."/>
            <person name="Goodwin L."/>
            <person name="Pitluck S."/>
            <person name="Davenport K."/>
            <person name="Detter J.C."/>
            <person name="Han C."/>
            <person name="Tapia R."/>
            <person name="Land M."/>
            <person name="Hauser L."/>
            <person name="Jeffries C."/>
            <person name="Kyrpides N."/>
            <person name="Ivanova N."/>
            <person name="Mikhailova N."/>
            <person name="Begemann M.B."/>
            <person name="Mormile M.R."/>
            <person name="Wall J.D."/>
            <person name="Elias D.A."/>
            <person name="Woyke T."/>
        </authorList>
    </citation>
    <scope>NUCLEOTIDE SEQUENCE [LARGE SCALE GENOMIC DNA]</scope>
    <source>
        <strain evidence="14">sapolanicus</strain>
    </source>
</reference>
<dbReference type="GO" id="GO:0005886">
    <property type="term" value="C:plasma membrane"/>
    <property type="evidence" value="ECO:0007669"/>
    <property type="project" value="UniProtKB-SubCell"/>
</dbReference>
<dbReference type="SMART" id="SM00283">
    <property type="entry name" value="MA"/>
    <property type="match status" value="1"/>
</dbReference>
<dbReference type="KEGG" id="has:Halsa_0099"/>
<dbReference type="Pfam" id="PF17202">
    <property type="entry name" value="sCache_3_3"/>
    <property type="match status" value="1"/>
</dbReference>
<dbReference type="PANTHER" id="PTHR32089">
    <property type="entry name" value="METHYL-ACCEPTING CHEMOTAXIS PROTEIN MCPB"/>
    <property type="match status" value="1"/>
</dbReference>
<dbReference type="PRINTS" id="PR00260">
    <property type="entry name" value="CHEMTRNSDUCR"/>
</dbReference>
<dbReference type="GO" id="GO:0004888">
    <property type="term" value="F:transmembrane signaling receptor activity"/>
    <property type="evidence" value="ECO:0007669"/>
    <property type="project" value="InterPro"/>
</dbReference>
<feature type="transmembrane region" description="Helical" evidence="11">
    <location>
        <begin position="189"/>
        <end position="207"/>
    </location>
</feature>
<keyword evidence="5 11" id="KW-0472">Membrane</keyword>
<dbReference type="InterPro" id="IPR004090">
    <property type="entry name" value="Chemotax_Me-accpt_rcpt"/>
</dbReference>
<evidence type="ECO:0000256" key="8">
    <source>
        <dbReference type="PROSITE-ProRule" id="PRU00284"/>
    </source>
</evidence>
<proteinExistence type="inferred from homology"/>
<comment type="subcellular location">
    <subcellularLocation>
        <location evidence="1">Cell membrane</location>
        <topology evidence="1">Multi-pass membrane protein</topology>
    </subcellularLocation>
</comment>
<keyword evidence="9" id="KW-0175">Coiled coil</keyword>
<dbReference type="EMBL" id="CP002304">
    <property type="protein sequence ID" value="ADQ13590.1"/>
    <property type="molecule type" value="Genomic_DNA"/>
</dbReference>
<evidence type="ECO:0000256" key="11">
    <source>
        <dbReference type="SAM" id="Phobius"/>
    </source>
</evidence>
<evidence type="ECO:0000256" key="10">
    <source>
        <dbReference type="SAM" id="MobiDB-lite"/>
    </source>
</evidence>
<evidence type="ECO:0000256" key="6">
    <source>
        <dbReference type="ARBA" id="ARBA00023224"/>
    </source>
</evidence>
<evidence type="ECO:0000256" key="1">
    <source>
        <dbReference type="ARBA" id="ARBA00004651"/>
    </source>
</evidence>
<evidence type="ECO:0000256" key="5">
    <source>
        <dbReference type="ARBA" id="ARBA00023136"/>
    </source>
</evidence>
<keyword evidence="6 8" id="KW-0807">Transducer</keyword>
<dbReference type="HOGENOM" id="CLU_000445_107_19_9"/>
<sequence length="572" mass="63766">MLNKYKNITIKGKVVLLLVISILLFLTASSIIVGSIITEVIEEQVMDRVRTNLDAGYEMLDSKYPGDWTLRNGDLYKGNLKIDGNYELVDYIERNLENQVTIFKNDTRVSTSIRQNGERVVGTTVSDEVKEEVLINGNNFYGSANVVGEDFQTGYSPIRNQEGDVIGIWFLGVSQEFIGTIVSDTYRTIFIVFLVLSIIILGFGYYLSNIISKDFKTIQISADKLSEFELVDENAYLVDQFSERKDEVGIIANSFIKIRDELIKAVKGEVEIVNKLASASQELAASSQEFSASSEEISRSVEQVAEGAEEQSKLVKIAEKNINNLDENIDNITKIIFNMNDKSNEVDGFIKEGNKAINLSQDKSEKVFNSFTKMSEDINELGDLSREIDDIVEAINNIADQTNLLALNAAIEAARAGEAGRGFSVVADEIRELAEESSASTEKISQRIKEIQNKVNNTIVQMEDSNKKVDESFQAINNTRQTFNNISEVINNLIESVENIVKRSDIMVKNNEEVNEIIKEISAMSEDFSANAEEVSASTEEQTASSEELASFAESIAQSSHDLKDITDDYKI</sequence>
<dbReference type="PANTHER" id="PTHR32089:SF112">
    <property type="entry name" value="LYSOZYME-LIKE PROTEIN-RELATED"/>
    <property type="match status" value="1"/>
</dbReference>